<proteinExistence type="predicted"/>
<sequence>MLKVLFLTTAHHSKDDRIYYHQAKSLADAGFEVKITSLSDDLNEISHQIEIESYPILHHSSQQKIEAFLKVCNSFQPDTIICSEPLAVFAAHQFQKIKKTSVVYDITEWYPAMSMIIHLPYPSKIFHAVKFFLINLYAGFLSTDFIYGETTKKFPLAYFFPFKRNIILPYYPDSEFIFSNIKKLDSNQITLCCTGQISKDKGIGNFFKAIDLVRKKDTDVEIKILIIGSARNENDRVYFENLLSEYQFKNIEIKKPMSFEKFTESFAEADICFDLRELNFENNHSLPIKLFYYMGAGKPVIYSDLKGIRQHMDISGFGYSVNPDDSERIADIILNYIKNPEHYKTHAQNADQAFREKYNWNVIKNSFTEFIKTSHK</sequence>
<organism evidence="4 5">
    <name type="scientific">Chryseobacterium caseinilyticum</name>
    <dbReference type="NCBI Taxonomy" id="2771428"/>
    <lineage>
        <taxon>Bacteria</taxon>
        <taxon>Pseudomonadati</taxon>
        <taxon>Bacteroidota</taxon>
        <taxon>Flavobacteriia</taxon>
        <taxon>Flavobacteriales</taxon>
        <taxon>Weeksellaceae</taxon>
        <taxon>Chryseobacterium group</taxon>
        <taxon>Chryseobacterium</taxon>
    </lineage>
</organism>
<dbReference type="InterPro" id="IPR001296">
    <property type="entry name" value="Glyco_trans_1"/>
</dbReference>
<evidence type="ECO:0000256" key="2">
    <source>
        <dbReference type="ARBA" id="ARBA00022679"/>
    </source>
</evidence>
<dbReference type="RefSeq" id="WP_191737205.1">
    <property type="nucleotide sequence ID" value="NZ_JACYFS010000003.1"/>
</dbReference>
<dbReference type="Proteomes" id="UP000637299">
    <property type="component" value="Unassembled WGS sequence"/>
</dbReference>
<dbReference type="Pfam" id="PF00534">
    <property type="entry name" value="Glycos_transf_1"/>
    <property type="match status" value="1"/>
</dbReference>
<gene>
    <name evidence="4" type="ORF">IC610_12760</name>
</gene>
<accession>A0ABR8ZDE7</accession>
<evidence type="ECO:0000256" key="1">
    <source>
        <dbReference type="ARBA" id="ARBA00022676"/>
    </source>
</evidence>
<comment type="caution">
    <text evidence="4">The sequence shown here is derived from an EMBL/GenBank/DDBJ whole genome shotgun (WGS) entry which is preliminary data.</text>
</comment>
<feature type="domain" description="Glycosyl transferase family 1" evidence="3">
    <location>
        <begin position="180"/>
        <end position="351"/>
    </location>
</feature>
<keyword evidence="5" id="KW-1185">Reference proteome</keyword>
<dbReference type="EMBL" id="JACYFS010000003">
    <property type="protein sequence ID" value="MBD8083286.1"/>
    <property type="molecule type" value="Genomic_DNA"/>
</dbReference>
<evidence type="ECO:0000313" key="5">
    <source>
        <dbReference type="Proteomes" id="UP000637299"/>
    </source>
</evidence>
<keyword evidence="1" id="KW-0328">Glycosyltransferase</keyword>
<evidence type="ECO:0000313" key="4">
    <source>
        <dbReference type="EMBL" id="MBD8083286.1"/>
    </source>
</evidence>
<dbReference type="PANTHER" id="PTHR12526:SF629">
    <property type="entry name" value="TEICHURONIC ACID BIOSYNTHESIS GLYCOSYLTRANSFERASE TUAH-RELATED"/>
    <property type="match status" value="1"/>
</dbReference>
<reference evidence="4 5" key="1">
    <citation type="submission" date="2020-09" db="EMBL/GenBank/DDBJ databases">
        <title>Genome seq and assembly of Chryseobacterium sp.</title>
        <authorList>
            <person name="Chhetri G."/>
        </authorList>
    </citation>
    <scope>NUCLEOTIDE SEQUENCE [LARGE SCALE GENOMIC DNA]</scope>
    <source>
        <strain evidence="4 5">GCR10</strain>
    </source>
</reference>
<evidence type="ECO:0000259" key="3">
    <source>
        <dbReference type="Pfam" id="PF00534"/>
    </source>
</evidence>
<keyword evidence="2" id="KW-0808">Transferase</keyword>
<dbReference type="PANTHER" id="PTHR12526">
    <property type="entry name" value="GLYCOSYLTRANSFERASE"/>
    <property type="match status" value="1"/>
</dbReference>
<name>A0ABR8ZDE7_9FLAO</name>
<protein>
    <submittedName>
        <fullName evidence="4">Glycosyltransferase</fullName>
    </submittedName>
</protein>
<dbReference type="Gene3D" id="3.40.50.2000">
    <property type="entry name" value="Glycogen Phosphorylase B"/>
    <property type="match status" value="2"/>
</dbReference>
<dbReference type="SUPFAM" id="SSF53756">
    <property type="entry name" value="UDP-Glycosyltransferase/glycogen phosphorylase"/>
    <property type="match status" value="1"/>
</dbReference>